<feature type="transmembrane region" description="Helical" evidence="11">
    <location>
        <begin position="1090"/>
        <end position="1111"/>
    </location>
</feature>
<dbReference type="GO" id="GO:0015031">
    <property type="term" value="P:protein transport"/>
    <property type="evidence" value="ECO:0007669"/>
    <property type="project" value="UniProtKB-KW"/>
</dbReference>
<evidence type="ECO:0000256" key="6">
    <source>
        <dbReference type="ARBA" id="ARBA00022927"/>
    </source>
</evidence>
<feature type="transmembrane region" description="Helical" evidence="11">
    <location>
        <begin position="1007"/>
        <end position="1030"/>
    </location>
</feature>
<feature type="transmembrane region" description="Helical" evidence="11">
    <location>
        <begin position="1061"/>
        <end position="1078"/>
    </location>
</feature>
<evidence type="ECO:0000313" key="14">
    <source>
        <dbReference type="Proteomes" id="UP000775213"/>
    </source>
</evidence>
<keyword evidence="9" id="KW-0694">RNA-binding</keyword>
<evidence type="ECO:0000256" key="5">
    <source>
        <dbReference type="ARBA" id="ARBA00022856"/>
    </source>
</evidence>
<dbReference type="InterPro" id="IPR004813">
    <property type="entry name" value="OPT"/>
</dbReference>
<evidence type="ECO:0000256" key="10">
    <source>
        <dbReference type="SAM" id="MobiDB-lite"/>
    </source>
</evidence>
<dbReference type="GO" id="GO:0003723">
    <property type="term" value="F:RNA binding"/>
    <property type="evidence" value="ECO:0007669"/>
    <property type="project" value="UniProtKB-UniRule"/>
</dbReference>
<dbReference type="EMBL" id="JAGFBR010000012">
    <property type="protein sequence ID" value="KAH0458202.1"/>
    <property type="molecule type" value="Genomic_DNA"/>
</dbReference>
<dbReference type="Pfam" id="PF03169">
    <property type="entry name" value="OPT"/>
    <property type="match status" value="1"/>
</dbReference>
<feature type="domain" description="RRM" evidence="12">
    <location>
        <begin position="107"/>
        <end position="185"/>
    </location>
</feature>
<dbReference type="SMART" id="SM00360">
    <property type="entry name" value="RRM"/>
    <property type="match status" value="2"/>
</dbReference>
<dbReference type="PANTHER" id="PTHR22601">
    <property type="entry name" value="ISP4 LIKE PROTEIN"/>
    <property type="match status" value="1"/>
</dbReference>
<sequence>MASRKDDPKNSEHDGASPGKIFIGGLPKDTSITTFLKHFGKYGEIIDSVIMKDRFTQQPRGFGFITYSDPSVVDKVIEDNHVINGKQVEIKRTIPKGSAQSKDFKTKKIFVGGIPSTVTSDEFKSFFSKYGKVLEHEIISDHITKRSRGFGFIIFDSEKVVDELLSNGNMIDLAGSQVEIKKAEPKKTSSAPPPHYGSEFRDRSYGDGLGGYGGGSFGGFGGGGFGPSSYRGGGGGLGPRLGGYGGGADEFGGGGYGGFGGGGLGGYRGESSLGYSSRLSSYGGGFGGGYGGGGFGGGGYGRDEGFGGYGGSSYGGGYDSGPGAGYGSGGGGLYGGRGSYGAGAGPTGTSPNSLDQKGQTIARYPARLYDEGENYFVLVDVIQFFFCLLRRGESDKEKKKMGDCTVGLSHQPKLDLGYAEGWIVEENEHPIEEVRLTVDPADNPNLPVLTFRTWLLGSISCVMLAFANKFFGYRTNQLSIGSVCVQIVSLPIGRFLAASLPKKNIKVPFTKWSFSLNPGPFNMKEHCLITIFANSGSGGVYSIHIVTIVRAFYHRNINPLVAFLLAQTTQLLGYGWAGIFRKYLVESPYMWWPANLVQVSLFKALHQKEKRKKGSLTRFQFFLVIFVFSFAYYAIPGYLFPAISTVSVLCLIFKESVTMQQIGSGMKGLGIGSFGLDWSTVAGFLGSPLGTPASAIFNIMAGYFIVIYIMLPFAYWTNIYKAKHFPMISSHVFDSSAHPYNTTRIINSKTFTLNVEEEESYSKINMSIMFALTYGLGFATLASSIMHVALYNGKDIWQSWRQARDSSEGKKLDVHARLMKNYDAIPQWWFHVLLILIIPLSIFTCVGFGGALQLPWWGILLGCAMAFFFTLPVGVITATTNQQPGLNIITEYIIGLILPGKPLANVTFKTYGYISMSQALTFLSDFNLGHYMKIPPRSMFISQLTGTVIAATVYFGTAWFLIDSVENICDTDKLPADSPWTCPGDDVFYNASIIWGLVGPMRMFGKLGLYSALNYFFLAGFLLPIPFWWISQTFPGCKWLKYIHIPLIIGGAGAIPPAHTVNYITWGAVGIFFNYYIYNKYKEWWARHTYVMSAALDAGVAFMGVLIFFALQYHDIGGIDWVGGEASDFCPLANCPTAPGVVAKGCPVKA</sequence>
<evidence type="ECO:0000259" key="12">
    <source>
        <dbReference type="PROSITE" id="PS50102"/>
    </source>
</evidence>
<evidence type="ECO:0000256" key="1">
    <source>
        <dbReference type="ARBA" id="ARBA00004141"/>
    </source>
</evidence>
<proteinExistence type="inferred from homology"/>
<dbReference type="Pfam" id="PF00076">
    <property type="entry name" value="RRM_1"/>
    <property type="match status" value="2"/>
</dbReference>
<name>A0AAV7GPF6_DENCH</name>
<feature type="transmembrane region" description="Helical" evidence="11">
    <location>
        <begin position="768"/>
        <end position="790"/>
    </location>
</feature>
<dbReference type="SUPFAM" id="SSF54928">
    <property type="entry name" value="RNA-binding domain, RBD"/>
    <property type="match status" value="2"/>
</dbReference>
<feature type="transmembrane region" description="Helical" evidence="11">
    <location>
        <begin position="560"/>
        <end position="577"/>
    </location>
</feature>
<dbReference type="Gene3D" id="3.30.70.330">
    <property type="match status" value="2"/>
</dbReference>
<dbReference type="AlphaFoldDB" id="A0AAV7GPF6"/>
<feature type="transmembrane region" description="Helical" evidence="11">
    <location>
        <begin position="856"/>
        <end position="876"/>
    </location>
</feature>
<gene>
    <name evidence="13" type="ORF">IEQ34_013517</name>
</gene>
<feature type="domain" description="RRM" evidence="12">
    <location>
        <begin position="19"/>
        <end position="95"/>
    </location>
</feature>
<feature type="transmembrane region" description="Helical" evidence="11">
    <location>
        <begin position="528"/>
        <end position="553"/>
    </location>
</feature>
<feature type="transmembrane region" description="Helical" evidence="11">
    <location>
        <begin position="940"/>
        <end position="962"/>
    </location>
</feature>
<keyword evidence="14" id="KW-1185">Reference proteome</keyword>
<evidence type="ECO:0000256" key="3">
    <source>
        <dbReference type="ARBA" id="ARBA00022448"/>
    </source>
</evidence>
<organism evidence="13 14">
    <name type="scientific">Dendrobium chrysotoxum</name>
    <name type="common">Orchid</name>
    <dbReference type="NCBI Taxonomy" id="161865"/>
    <lineage>
        <taxon>Eukaryota</taxon>
        <taxon>Viridiplantae</taxon>
        <taxon>Streptophyta</taxon>
        <taxon>Embryophyta</taxon>
        <taxon>Tracheophyta</taxon>
        <taxon>Spermatophyta</taxon>
        <taxon>Magnoliopsida</taxon>
        <taxon>Liliopsida</taxon>
        <taxon>Asparagales</taxon>
        <taxon>Orchidaceae</taxon>
        <taxon>Epidendroideae</taxon>
        <taxon>Malaxideae</taxon>
        <taxon>Dendrobiinae</taxon>
        <taxon>Dendrobium</taxon>
    </lineage>
</organism>
<keyword evidence="3" id="KW-0813">Transport</keyword>
<dbReference type="GO" id="GO:0016020">
    <property type="term" value="C:membrane"/>
    <property type="evidence" value="ECO:0007669"/>
    <property type="project" value="UniProtKB-SubCell"/>
</dbReference>
<evidence type="ECO:0000256" key="7">
    <source>
        <dbReference type="ARBA" id="ARBA00022989"/>
    </source>
</evidence>
<keyword evidence="7 11" id="KW-1133">Transmembrane helix</keyword>
<feature type="transmembrane region" description="Helical" evidence="11">
    <location>
        <begin position="617"/>
        <end position="633"/>
    </location>
</feature>
<dbReference type="PROSITE" id="PS50102">
    <property type="entry name" value="RRM"/>
    <property type="match status" value="2"/>
</dbReference>
<dbReference type="FunFam" id="3.30.70.330:FF:000051">
    <property type="entry name" value="Heterogeneous nuclear ribonucleoprotein 1"/>
    <property type="match status" value="1"/>
</dbReference>
<evidence type="ECO:0000256" key="11">
    <source>
        <dbReference type="SAM" id="Phobius"/>
    </source>
</evidence>
<reference evidence="13 14" key="1">
    <citation type="journal article" date="2021" name="Hortic Res">
        <title>Chromosome-scale assembly of the Dendrobium chrysotoxum genome enhances the understanding of orchid evolution.</title>
        <authorList>
            <person name="Zhang Y."/>
            <person name="Zhang G.Q."/>
            <person name="Zhang D."/>
            <person name="Liu X.D."/>
            <person name="Xu X.Y."/>
            <person name="Sun W.H."/>
            <person name="Yu X."/>
            <person name="Zhu X."/>
            <person name="Wang Z.W."/>
            <person name="Zhao X."/>
            <person name="Zhong W.Y."/>
            <person name="Chen H."/>
            <person name="Yin W.L."/>
            <person name="Huang T."/>
            <person name="Niu S.C."/>
            <person name="Liu Z.J."/>
        </authorList>
    </citation>
    <scope>NUCLEOTIDE SEQUENCE [LARGE SCALE GENOMIC DNA]</scope>
    <source>
        <strain evidence="13">Lindl</strain>
    </source>
</reference>
<evidence type="ECO:0000256" key="9">
    <source>
        <dbReference type="PROSITE-ProRule" id="PRU00176"/>
    </source>
</evidence>
<keyword evidence="6" id="KW-0653">Protein transport</keyword>
<dbReference type="InterPro" id="IPR035979">
    <property type="entry name" value="RBD_domain_sf"/>
</dbReference>
<feature type="compositionally biased region" description="Basic and acidic residues" evidence="10">
    <location>
        <begin position="1"/>
        <end position="15"/>
    </location>
</feature>
<dbReference type="InterPro" id="IPR000504">
    <property type="entry name" value="RRM_dom"/>
</dbReference>
<feature type="transmembrane region" description="Helical" evidence="11">
    <location>
        <begin position="695"/>
        <end position="717"/>
    </location>
</feature>
<dbReference type="Proteomes" id="UP000775213">
    <property type="component" value="Unassembled WGS sequence"/>
</dbReference>
<dbReference type="InterPro" id="IPR012677">
    <property type="entry name" value="Nucleotide-bd_a/b_plait_sf"/>
</dbReference>
<comment type="caution">
    <text evidence="13">The sequence shown here is derived from an EMBL/GenBank/DDBJ whole genome shotgun (WGS) entry which is preliminary data.</text>
</comment>
<dbReference type="NCBIfam" id="TIGR00727">
    <property type="entry name" value="ISP4_OPT"/>
    <property type="match status" value="1"/>
</dbReference>
<evidence type="ECO:0000256" key="4">
    <source>
        <dbReference type="ARBA" id="ARBA00022692"/>
    </source>
</evidence>
<feature type="transmembrane region" description="Helical" evidence="11">
    <location>
        <begin position="828"/>
        <end position="849"/>
    </location>
</feature>
<dbReference type="GO" id="GO:0035673">
    <property type="term" value="F:oligopeptide transmembrane transporter activity"/>
    <property type="evidence" value="ECO:0007669"/>
    <property type="project" value="InterPro"/>
</dbReference>
<dbReference type="InterPro" id="IPR004648">
    <property type="entry name" value="Oligpept_transpt"/>
</dbReference>
<keyword evidence="4 11" id="KW-0812">Transmembrane</keyword>
<keyword evidence="8 11" id="KW-0472">Membrane</keyword>
<feature type="region of interest" description="Disordered" evidence="10">
    <location>
        <begin position="1"/>
        <end position="20"/>
    </location>
</feature>
<evidence type="ECO:0000313" key="13">
    <source>
        <dbReference type="EMBL" id="KAH0458202.1"/>
    </source>
</evidence>
<evidence type="ECO:0000256" key="8">
    <source>
        <dbReference type="ARBA" id="ARBA00023136"/>
    </source>
</evidence>
<evidence type="ECO:0000256" key="2">
    <source>
        <dbReference type="ARBA" id="ARBA00005484"/>
    </source>
</evidence>
<accession>A0AAV7GPF6</accession>
<feature type="transmembrane region" description="Helical" evidence="11">
    <location>
        <begin position="453"/>
        <end position="471"/>
    </location>
</feature>
<protein>
    <recommendedName>
        <fullName evidence="12">RRM domain-containing protein</fullName>
    </recommendedName>
</protein>
<comment type="similarity">
    <text evidence="2">Belongs to the oligopeptide OPT transporter (TC 2.A.67.1) family.</text>
</comment>
<keyword evidence="5" id="KW-0571">Peptide transport</keyword>
<comment type="subcellular location">
    <subcellularLocation>
        <location evidence="1">Membrane</location>
        <topology evidence="1">Multi-pass membrane protein</topology>
    </subcellularLocation>
</comment>
<dbReference type="NCBIfam" id="TIGR00728">
    <property type="entry name" value="OPT_sfam"/>
    <property type="match status" value="1"/>
</dbReference>